<reference evidence="1" key="1">
    <citation type="submission" date="2018-06" db="EMBL/GenBank/DDBJ databases">
        <authorList>
            <person name="Ashton P.M."/>
            <person name="Dallman T."/>
            <person name="Nair S."/>
            <person name="De Pinna E."/>
            <person name="Peters T."/>
            <person name="Grant K."/>
        </authorList>
    </citation>
    <scope>NUCLEOTIDE SEQUENCE</scope>
    <source>
        <strain evidence="1">401701</strain>
    </source>
</reference>
<comment type="caution">
    <text evidence="1">The sequence shown here is derived from an EMBL/GenBank/DDBJ whole genome shotgun (WGS) entry which is preliminary data.</text>
</comment>
<evidence type="ECO:0000313" key="1">
    <source>
        <dbReference type="EMBL" id="EBW3457820.1"/>
    </source>
</evidence>
<proteinExistence type="predicted"/>
<sequence>MSISMQQIDSCIETTINRLSSEAGTMVSNFYLDLRAPGRQRITEKLVEQSIDLCRSRGVQAEREGDGLLVRVDLRTCYLNPNQAEMFNVAIGYTRSVHGNHL</sequence>
<accession>A0A5X0WPL8</accession>
<gene>
    <name evidence="1" type="ORF">DPE74_23330</name>
</gene>
<organism evidence="1">
    <name type="scientific">Salmonella montevideo</name>
    <dbReference type="NCBI Taxonomy" id="115981"/>
    <lineage>
        <taxon>Bacteria</taxon>
        <taxon>Pseudomonadati</taxon>
        <taxon>Pseudomonadota</taxon>
        <taxon>Gammaproteobacteria</taxon>
        <taxon>Enterobacterales</taxon>
        <taxon>Enterobacteriaceae</taxon>
        <taxon>Salmonella</taxon>
    </lineage>
</organism>
<dbReference type="EMBL" id="AAHIBZ010000043">
    <property type="protein sequence ID" value="EBW3457820.1"/>
    <property type="molecule type" value="Genomic_DNA"/>
</dbReference>
<name>A0A5X0WPL8_SALMO</name>
<protein>
    <submittedName>
        <fullName evidence="1">Uncharacterized protein</fullName>
    </submittedName>
</protein>
<dbReference type="AlphaFoldDB" id="A0A5X0WPL8"/>